<dbReference type="PANTHER" id="PTHR12151:SF8">
    <property type="entry name" value="THIOREDOXIN DOMAIN-CONTAINING PROTEIN"/>
    <property type="match status" value="1"/>
</dbReference>
<evidence type="ECO:0008006" key="5">
    <source>
        <dbReference type="Google" id="ProtNLM"/>
    </source>
</evidence>
<feature type="transmembrane region" description="Helical" evidence="2">
    <location>
        <begin position="20"/>
        <end position="43"/>
    </location>
</feature>
<name>A0AAE0VLX5_9BIVA</name>
<reference evidence="3" key="1">
    <citation type="journal article" date="2021" name="Genome Biol. Evol.">
        <title>A High-Quality Reference Genome for a Parasitic Bivalve with Doubly Uniparental Inheritance (Bivalvia: Unionida).</title>
        <authorList>
            <person name="Smith C.H."/>
        </authorList>
    </citation>
    <scope>NUCLEOTIDE SEQUENCE</scope>
    <source>
        <strain evidence="3">CHS0354</strain>
    </source>
</reference>
<evidence type="ECO:0000256" key="1">
    <source>
        <dbReference type="ARBA" id="ARBA00010996"/>
    </source>
</evidence>
<dbReference type="InterPro" id="IPR003782">
    <property type="entry name" value="SCO1/SenC"/>
</dbReference>
<protein>
    <recommendedName>
        <fullName evidence="5">Thioredoxin domain-containing protein</fullName>
    </recommendedName>
</protein>
<dbReference type="Gene3D" id="3.40.30.10">
    <property type="entry name" value="Glutaredoxin"/>
    <property type="match status" value="1"/>
</dbReference>
<dbReference type="InterPro" id="IPR036249">
    <property type="entry name" value="Thioredoxin-like_sf"/>
</dbReference>
<reference evidence="3" key="2">
    <citation type="journal article" date="2021" name="Genome Biol. Evol.">
        <title>Developing a high-quality reference genome for a parasitic bivalve with doubly uniparental inheritance (Bivalvia: Unionida).</title>
        <authorList>
            <person name="Smith C.H."/>
        </authorList>
    </citation>
    <scope>NUCLEOTIDE SEQUENCE</scope>
    <source>
        <strain evidence="3">CHS0354</strain>
        <tissue evidence="3">Mantle</tissue>
    </source>
</reference>
<dbReference type="PANTHER" id="PTHR12151">
    <property type="entry name" value="ELECTRON TRANSPORT PROTIN SCO1/SENC FAMILY MEMBER"/>
    <property type="match status" value="1"/>
</dbReference>
<dbReference type="CDD" id="cd02968">
    <property type="entry name" value="SCO"/>
    <property type="match status" value="1"/>
</dbReference>
<proteinExistence type="inferred from homology"/>
<keyword evidence="4" id="KW-1185">Reference proteome</keyword>
<keyword evidence="2" id="KW-0812">Transmembrane</keyword>
<accession>A0AAE0VLX5</accession>
<dbReference type="Proteomes" id="UP001195483">
    <property type="component" value="Unassembled WGS sequence"/>
</dbReference>
<comment type="caution">
    <text evidence="3">The sequence shown here is derived from an EMBL/GenBank/DDBJ whole genome shotgun (WGS) entry which is preliminary data.</text>
</comment>
<keyword evidence="2" id="KW-1133">Transmembrane helix</keyword>
<evidence type="ECO:0000313" key="3">
    <source>
        <dbReference type="EMBL" id="KAK3582436.1"/>
    </source>
</evidence>
<feature type="transmembrane region" description="Helical" evidence="2">
    <location>
        <begin position="324"/>
        <end position="345"/>
    </location>
</feature>
<sequence length="360" mass="41011">MSQHSESGGYEKEDVDGGSVFRFVGWFVLITALLSFWTAQYYFSEKEVQYDRIALSPELQVGVEARLLDKKTLSEYGVIDKENMVFRIPIDRAIELMLTKGLFAQQDTEERPDVLKKIDVVERLGVNVPLTSQFMDGSDSLIQLGKYLKGKVPVVLMFAYYKCPMLCGLVMNGVSDVIKNLELKLGSDYQIVTISINPEETPLLAKQKKAGYAQRNTESNVELYWHFLTGKEEDIKTLTGLTGFKYFYDEKIGEYGHPAVLIVLSPEGKISRYLYGIEFNAKDLKYALIEASEGRIGSGFDRIILSCYQYDPNSRSYTPVVKQIMKLGAGLTIFIMGLGFIFLWVRYRRKQSRKSLKELK</sequence>
<dbReference type="Pfam" id="PF02630">
    <property type="entry name" value="SCO1-SenC"/>
    <property type="match status" value="1"/>
</dbReference>
<dbReference type="EMBL" id="JAEAOA010001427">
    <property type="protein sequence ID" value="KAK3582436.1"/>
    <property type="molecule type" value="Genomic_DNA"/>
</dbReference>
<dbReference type="AlphaFoldDB" id="A0AAE0VLX5"/>
<comment type="similarity">
    <text evidence="1">Belongs to the SCO1/2 family.</text>
</comment>
<evidence type="ECO:0000313" key="4">
    <source>
        <dbReference type="Proteomes" id="UP001195483"/>
    </source>
</evidence>
<evidence type="ECO:0000256" key="2">
    <source>
        <dbReference type="SAM" id="Phobius"/>
    </source>
</evidence>
<dbReference type="SUPFAM" id="SSF52833">
    <property type="entry name" value="Thioredoxin-like"/>
    <property type="match status" value="1"/>
</dbReference>
<reference evidence="3" key="3">
    <citation type="submission" date="2023-05" db="EMBL/GenBank/DDBJ databases">
        <authorList>
            <person name="Smith C.H."/>
        </authorList>
    </citation>
    <scope>NUCLEOTIDE SEQUENCE</scope>
    <source>
        <strain evidence="3">CHS0354</strain>
        <tissue evidence="3">Mantle</tissue>
    </source>
</reference>
<organism evidence="3 4">
    <name type="scientific">Potamilus streckersoni</name>
    <dbReference type="NCBI Taxonomy" id="2493646"/>
    <lineage>
        <taxon>Eukaryota</taxon>
        <taxon>Metazoa</taxon>
        <taxon>Spiralia</taxon>
        <taxon>Lophotrochozoa</taxon>
        <taxon>Mollusca</taxon>
        <taxon>Bivalvia</taxon>
        <taxon>Autobranchia</taxon>
        <taxon>Heteroconchia</taxon>
        <taxon>Palaeoheterodonta</taxon>
        <taxon>Unionida</taxon>
        <taxon>Unionoidea</taxon>
        <taxon>Unionidae</taxon>
        <taxon>Ambleminae</taxon>
        <taxon>Lampsilini</taxon>
        <taxon>Potamilus</taxon>
    </lineage>
</organism>
<gene>
    <name evidence="3" type="ORF">CHS0354_023982</name>
</gene>
<keyword evidence="2" id="KW-0472">Membrane</keyword>